<dbReference type="GO" id="GO:0052621">
    <property type="term" value="F:diguanylate cyclase activity"/>
    <property type="evidence" value="ECO:0007669"/>
    <property type="project" value="UniProtKB-EC"/>
</dbReference>
<dbReference type="Gene3D" id="3.30.70.270">
    <property type="match status" value="1"/>
</dbReference>
<gene>
    <name evidence="3" type="ORF">Q4490_04310</name>
</gene>
<name>A0AAW7XEZ4_9GAMM</name>
<dbReference type="PROSITE" id="PS50887">
    <property type="entry name" value="GGDEF"/>
    <property type="match status" value="1"/>
</dbReference>
<evidence type="ECO:0000313" key="4">
    <source>
        <dbReference type="Proteomes" id="UP001169862"/>
    </source>
</evidence>
<dbReference type="SUPFAM" id="SSF55073">
    <property type="entry name" value="Nucleotide cyclase"/>
    <property type="match status" value="1"/>
</dbReference>
<dbReference type="InterPro" id="IPR000160">
    <property type="entry name" value="GGDEF_dom"/>
</dbReference>
<keyword evidence="3" id="KW-0808">Transferase</keyword>
<dbReference type="SMART" id="SM00267">
    <property type="entry name" value="GGDEF"/>
    <property type="match status" value="1"/>
</dbReference>
<dbReference type="SMART" id="SM00065">
    <property type="entry name" value="GAF"/>
    <property type="match status" value="1"/>
</dbReference>
<feature type="domain" description="GGDEF" evidence="2">
    <location>
        <begin position="194"/>
        <end position="319"/>
    </location>
</feature>
<evidence type="ECO:0000313" key="3">
    <source>
        <dbReference type="EMBL" id="MDO6452781.1"/>
    </source>
</evidence>
<keyword evidence="3" id="KW-0548">Nucleotidyltransferase</keyword>
<comment type="caution">
    <text evidence="3">The sequence shown here is derived from an EMBL/GenBank/DDBJ whole genome shotgun (WGS) entry which is preliminary data.</text>
</comment>
<dbReference type="EC" id="2.7.7.65" evidence="3"/>
<evidence type="ECO:0000259" key="2">
    <source>
        <dbReference type="PROSITE" id="PS50887"/>
    </source>
</evidence>
<sequence>MIKPEIPQDEAKRLEALRSLGILDTPPEERFDRLTRLAKRLFDVPVASVSLIDSNREWFKSCIGLDVKELPRDISFCGHAILGDQMLVIPNALEDERFADNPLVNDETHVRFYAGYPLRAPDGSKLGTLCIVDYEPRYFEPDDLQALADLACIAESEFSMMQLATKDDLTGILNRRGFMMLSRHSLSLSARDNVTHSLVFMDLDYFKSVNDQFGHPEGDRALATFARVMEHELRDSDIVARLGGDEFAALLSHSTKADGEALMARLQSSIAAINQQEGRGYVIAFSYGVVEYDRKKHDSIESLIAECDALMYEVKKAKR</sequence>
<dbReference type="NCBIfam" id="TIGR00254">
    <property type="entry name" value="GGDEF"/>
    <property type="match status" value="1"/>
</dbReference>
<dbReference type="PANTHER" id="PTHR43102:SF2">
    <property type="entry name" value="GAF DOMAIN-CONTAINING PROTEIN"/>
    <property type="match status" value="1"/>
</dbReference>
<dbReference type="EMBL" id="JAUOPG010000002">
    <property type="protein sequence ID" value="MDO6452781.1"/>
    <property type="molecule type" value="Genomic_DNA"/>
</dbReference>
<dbReference type="Pfam" id="PF01590">
    <property type="entry name" value="GAF"/>
    <property type="match status" value="1"/>
</dbReference>
<reference evidence="3" key="1">
    <citation type="submission" date="2023-07" db="EMBL/GenBank/DDBJ databases">
        <title>Genome content predicts the carbon catabolic preferences of heterotrophic bacteria.</title>
        <authorList>
            <person name="Gralka M."/>
        </authorList>
    </citation>
    <scope>NUCLEOTIDE SEQUENCE</scope>
    <source>
        <strain evidence="3">I2M16</strain>
    </source>
</reference>
<dbReference type="Gene3D" id="3.30.450.40">
    <property type="match status" value="1"/>
</dbReference>
<dbReference type="AlphaFoldDB" id="A0AAW7XEZ4"/>
<organism evidence="3 4">
    <name type="scientific">Neptunomonas phycophila</name>
    <dbReference type="NCBI Taxonomy" id="1572645"/>
    <lineage>
        <taxon>Bacteria</taxon>
        <taxon>Pseudomonadati</taxon>
        <taxon>Pseudomonadota</taxon>
        <taxon>Gammaproteobacteria</taxon>
        <taxon>Oceanospirillales</taxon>
        <taxon>Oceanospirillaceae</taxon>
        <taxon>Neptunomonas</taxon>
    </lineage>
</organism>
<dbReference type="FunFam" id="3.30.70.270:FF:000001">
    <property type="entry name" value="Diguanylate cyclase domain protein"/>
    <property type="match status" value="1"/>
</dbReference>
<accession>A0AAW7XEZ4</accession>
<dbReference type="InterPro" id="IPR029787">
    <property type="entry name" value="Nucleotide_cyclase"/>
</dbReference>
<dbReference type="InterPro" id="IPR029016">
    <property type="entry name" value="GAF-like_dom_sf"/>
</dbReference>
<dbReference type="InterPro" id="IPR003018">
    <property type="entry name" value="GAF"/>
</dbReference>
<dbReference type="Proteomes" id="UP001169862">
    <property type="component" value="Unassembled WGS sequence"/>
</dbReference>
<dbReference type="CDD" id="cd01949">
    <property type="entry name" value="GGDEF"/>
    <property type="match status" value="1"/>
</dbReference>
<proteinExistence type="predicted"/>
<dbReference type="InterPro" id="IPR043128">
    <property type="entry name" value="Rev_trsase/Diguanyl_cyclase"/>
</dbReference>
<protein>
    <submittedName>
        <fullName evidence="3">Sensor domain-containing diguanylate cyclase</fullName>
        <ecNumber evidence="3">2.7.7.65</ecNumber>
    </submittedName>
</protein>
<dbReference type="PANTHER" id="PTHR43102">
    <property type="entry name" value="SLR1143 PROTEIN"/>
    <property type="match status" value="1"/>
</dbReference>
<comment type="cofactor">
    <cofactor evidence="1">
        <name>Mg(2+)</name>
        <dbReference type="ChEBI" id="CHEBI:18420"/>
    </cofactor>
</comment>
<evidence type="ECO:0000256" key="1">
    <source>
        <dbReference type="ARBA" id="ARBA00001946"/>
    </source>
</evidence>
<dbReference type="Pfam" id="PF00990">
    <property type="entry name" value="GGDEF"/>
    <property type="match status" value="1"/>
</dbReference>
<dbReference type="SUPFAM" id="SSF55781">
    <property type="entry name" value="GAF domain-like"/>
    <property type="match status" value="1"/>
</dbReference>
<dbReference type="RefSeq" id="WP_303548793.1">
    <property type="nucleotide sequence ID" value="NZ_JAUOPG010000002.1"/>
</dbReference>